<gene>
    <name evidence="1" type="ordered locus">MTR_8g067700</name>
</gene>
<name>G7LIG1_MEDTR</name>
<dbReference type="HOGENOM" id="CLU_2546109_0_0_1"/>
<dbReference type="AlphaFoldDB" id="G7LIG1"/>
<sequence length="90" mass="10689">MIVRYFSKLEIEEPIEIVDTAIWRRINFMFLQKTKWVGEKARELDNRVGIIVDKEWKKHVLEVKGVGDRIIVGLAEHLKVKLRKELEGLF</sequence>
<proteinExistence type="predicted"/>
<accession>G7LIG1</accession>
<evidence type="ECO:0000313" key="2">
    <source>
        <dbReference type="EnsemblPlants" id="AET03327"/>
    </source>
</evidence>
<evidence type="ECO:0000313" key="3">
    <source>
        <dbReference type="Proteomes" id="UP000002051"/>
    </source>
</evidence>
<organism evidence="1 3">
    <name type="scientific">Medicago truncatula</name>
    <name type="common">Barrel medic</name>
    <name type="synonym">Medicago tribuloides</name>
    <dbReference type="NCBI Taxonomy" id="3880"/>
    <lineage>
        <taxon>Eukaryota</taxon>
        <taxon>Viridiplantae</taxon>
        <taxon>Streptophyta</taxon>
        <taxon>Embryophyta</taxon>
        <taxon>Tracheophyta</taxon>
        <taxon>Spermatophyta</taxon>
        <taxon>Magnoliopsida</taxon>
        <taxon>eudicotyledons</taxon>
        <taxon>Gunneridae</taxon>
        <taxon>Pentapetalae</taxon>
        <taxon>rosids</taxon>
        <taxon>fabids</taxon>
        <taxon>Fabales</taxon>
        <taxon>Fabaceae</taxon>
        <taxon>Papilionoideae</taxon>
        <taxon>50 kb inversion clade</taxon>
        <taxon>NPAAA clade</taxon>
        <taxon>Hologalegina</taxon>
        <taxon>IRL clade</taxon>
        <taxon>Trifolieae</taxon>
        <taxon>Medicago</taxon>
    </lineage>
</organism>
<dbReference type="EMBL" id="CM001224">
    <property type="protein sequence ID" value="AET03327.1"/>
    <property type="molecule type" value="Genomic_DNA"/>
</dbReference>
<reference evidence="1 3" key="1">
    <citation type="journal article" date="2011" name="Nature">
        <title>The Medicago genome provides insight into the evolution of rhizobial symbioses.</title>
        <authorList>
            <person name="Young N.D."/>
            <person name="Debelle F."/>
            <person name="Oldroyd G.E."/>
            <person name="Geurts R."/>
            <person name="Cannon S.B."/>
            <person name="Udvardi M.K."/>
            <person name="Benedito V.A."/>
            <person name="Mayer K.F."/>
            <person name="Gouzy J."/>
            <person name="Schoof H."/>
            <person name="Van de Peer Y."/>
            <person name="Proost S."/>
            <person name="Cook D.R."/>
            <person name="Meyers B.C."/>
            <person name="Spannagl M."/>
            <person name="Cheung F."/>
            <person name="De Mita S."/>
            <person name="Krishnakumar V."/>
            <person name="Gundlach H."/>
            <person name="Zhou S."/>
            <person name="Mudge J."/>
            <person name="Bharti A.K."/>
            <person name="Murray J.D."/>
            <person name="Naoumkina M.A."/>
            <person name="Rosen B."/>
            <person name="Silverstein K.A."/>
            <person name="Tang H."/>
            <person name="Rombauts S."/>
            <person name="Zhao P.X."/>
            <person name="Zhou P."/>
            <person name="Barbe V."/>
            <person name="Bardou P."/>
            <person name="Bechner M."/>
            <person name="Bellec A."/>
            <person name="Berger A."/>
            <person name="Berges H."/>
            <person name="Bidwell S."/>
            <person name="Bisseling T."/>
            <person name="Choisne N."/>
            <person name="Couloux A."/>
            <person name="Denny R."/>
            <person name="Deshpande S."/>
            <person name="Dai X."/>
            <person name="Doyle J.J."/>
            <person name="Dudez A.M."/>
            <person name="Farmer A.D."/>
            <person name="Fouteau S."/>
            <person name="Franken C."/>
            <person name="Gibelin C."/>
            <person name="Gish J."/>
            <person name="Goldstein S."/>
            <person name="Gonzalez A.J."/>
            <person name="Green P.J."/>
            <person name="Hallab A."/>
            <person name="Hartog M."/>
            <person name="Hua A."/>
            <person name="Humphray S.J."/>
            <person name="Jeong D.H."/>
            <person name="Jing Y."/>
            <person name="Jocker A."/>
            <person name="Kenton S.M."/>
            <person name="Kim D.J."/>
            <person name="Klee K."/>
            <person name="Lai H."/>
            <person name="Lang C."/>
            <person name="Lin S."/>
            <person name="Macmil S.L."/>
            <person name="Magdelenat G."/>
            <person name="Matthews L."/>
            <person name="McCorrison J."/>
            <person name="Monaghan E.L."/>
            <person name="Mun J.H."/>
            <person name="Najar F.Z."/>
            <person name="Nicholson C."/>
            <person name="Noirot C."/>
            <person name="O'Bleness M."/>
            <person name="Paule C.R."/>
            <person name="Poulain J."/>
            <person name="Prion F."/>
            <person name="Qin B."/>
            <person name="Qu C."/>
            <person name="Retzel E.F."/>
            <person name="Riddle C."/>
            <person name="Sallet E."/>
            <person name="Samain S."/>
            <person name="Samson N."/>
            <person name="Sanders I."/>
            <person name="Saurat O."/>
            <person name="Scarpelli C."/>
            <person name="Schiex T."/>
            <person name="Segurens B."/>
            <person name="Severin A.J."/>
            <person name="Sherrier D.J."/>
            <person name="Shi R."/>
            <person name="Sims S."/>
            <person name="Singer S.R."/>
            <person name="Sinharoy S."/>
            <person name="Sterck L."/>
            <person name="Viollet A."/>
            <person name="Wang B.B."/>
            <person name="Wang K."/>
            <person name="Wang M."/>
            <person name="Wang X."/>
            <person name="Warfsmann J."/>
            <person name="Weissenbach J."/>
            <person name="White D.D."/>
            <person name="White J.D."/>
            <person name="Wiley G.B."/>
            <person name="Wincker P."/>
            <person name="Xing Y."/>
            <person name="Yang L."/>
            <person name="Yao Z."/>
            <person name="Ying F."/>
            <person name="Zhai J."/>
            <person name="Zhou L."/>
            <person name="Zuber A."/>
            <person name="Denarie J."/>
            <person name="Dixon R.A."/>
            <person name="May G.D."/>
            <person name="Schwartz D.C."/>
            <person name="Rogers J."/>
            <person name="Quetier F."/>
            <person name="Town C.D."/>
            <person name="Roe B.A."/>
        </authorList>
    </citation>
    <scope>NUCLEOTIDE SEQUENCE [LARGE SCALE GENOMIC DNA]</scope>
    <source>
        <strain evidence="1">A17</strain>
        <strain evidence="2 3">cv. Jemalong A17</strain>
    </source>
</reference>
<dbReference type="Proteomes" id="UP000002051">
    <property type="component" value="Chromosome 8"/>
</dbReference>
<keyword evidence="3" id="KW-1185">Reference proteome</keyword>
<evidence type="ECO:0000313" key="1">
    <source>
        <dbReference type="EMBL" id="AET03327.1"/>
    </source>
</evidence>
<dbReference type="PaxDb" id="3880-AET03327"/>
<reference evidence="2" key="3">
    <citation type="submission" date="2015-04" db="UniProtKB">
        <authorList>
            <consortium name="EnsemblPlants"/>
        </authorList>
    </citation>
    <scope>IDENTIFICATION</scope>
    <source>
        <strain evidence="2">cv. Jemalong A17</strain>
    </source>
</reference>
<reference evidence="1 3" key="2">
    <citation type="journal article" date="2014" name="BMC Genomics">
        <title>An improved genome release (version Mt4.0) for the model legume Medicago truncatula.</title>
        <authorList>
            <person name="Tang H."/>
            <person name="Krishnakumar V."/>
            <person name="Bidwell S."/>
            <person name="Rosen B."/>
            <person name="Chan A."/>
            <person name="Zhou S."/>
            <person name="Gentzbittel L."/>
            <person name="Childs K.L."/>
            <person name="Yandell M."/>
            <person name="Gundlach H."/>
            <person name="Mayer K.F."/>
            <person name="Schwartz D.C."/>
            <person name="Town C.D."/>
        </authorList>
    </citation>
    <scope>GENOME REANNOTATION</scope>
    <source>
        <strain evidence="2 3">cv. Jemalong A17</strain>
    </source>
</reference>
<dbReference type="EnsemblPlants" id="AET03327">
    <property type="protein sequence ID" value="AET03327"/>
    <property type="gene ID" value="MTR_8g067700"/>
</dbReference>
<protein>
    <submittedName>
        <fullName evidence="1 2">Uncharacterized protein</fullName>
    </submittedName>
</protein>